<dbReference type="Proteomes" id="UP000664940">
    <property type="component" value="Unassembled WGS sequence"/>
</dbReference>
<gene>
    <name evidence="2" type="ORF">HJG60_009785</name>
</gene>
<keyword evidence="1" id="KW-1133">Transmembrane helix</keyword>
<evidence type="ECO:0000313" key="2">
    <source>
        <dbReference type="EMBL" id="KAF6125266.1"/>
    </source>
</evidence>
<comment type="caution">
    <text evidence="2">The sequence shown here is derived from an EMBL/GenBank/DDBJ whole genome shotgun (WGS) entry which is preliminary data.</text>
</comment>
<accession>A0A834BC83</accession>
<reference evidence="2 3" key="1">
    <citation type="journal article" date="2020" name="Nature">
        <title>Six reference-quality genomes reveal evolution of bat adaptations.</title>
        <authorList>
            <person name="Jebb D."/>
            <person name="Huang Z."/>
            <person name="Pippel M."/>
            <person name="Hughes G.M."/>
            <person name="Lavrichenko K."/>
            <person name="Devanna P."/>
            <person name="Winkler S."/>
            <person name="Jermiin L.S."/>
            <person name="Skirmuntt E.C."/>
            <person name="Katzourakis A."/>
            <person name="Burkitt-Gray L."/>
            <person name="Ray D.A."/>
            <person name="Sullivan K.A.M."/>
            <person name="Roscito J.G."/>
            <person name="Kirilenko B.M."/>
            <person name="Davalos L.M."/>
            <person name="Corthals A.P."/>
            <person name="Power M.L."/>
            <person name="Jones G."/>
            <person name="Ransome R.D."/>
            <person name="Dechmann D.K.N."/>
            <person name="Locatelli A.G."/>
            <person name="Puechmaille S.J."/>
            <person name="Fedrigo O."/>
            <person name="Jarvis E.D."/>
            <person name="Hiller M."/>
            <person name="Vernes S.C."/>
            <person name="Myers E.W."/>
            <person name="Teeling E.C."/>
        </authorList>
    </citation>
    <scope>NUCLEOTIDE SEQUENCE [LARGE SCALE GENOMIC DNA]</scope>
    <source>
        <strain evidence="2">Bat1K_MPI-CBG_1</strain>
    </source>
</reference>
<name>A0A834BC83_9CHIR</name>
<proteinExistence type="predicted"/>
<dbReference type="EMBL" id="JABVXQ010000002">
    <property type="protein sequence ID" value="KAF6125266.1"/>
    <property type="molecule type" value="Genomic_DNA"/>
</dbReference>
<feature type="transmembrane region" description="Helical" evidence="1">
    <location>
        <begin position="154"/>
        <end position="182"/>
    </location>
</feature>
<dbReference type="AlphaFoldDB" id="A0A834BC83"/>
<protein>
    <submittedName>
        <fullName evidence="2">Uncharacterized protein</fullName>
    </submittedName>
</protein>
<feature type="transmembrane region" description="Helical" evidence="1">
    <location>
        <begin position="9"/>
        <end position="28"/>
    </location>
</feature>
<evidence type="ECO:0000313" key="3">
    <source>
        <dbReference type="Proteomes" id="UP000664940"/>
    </source>
</evidence>
<organism evidence="2 3">
    <name type="scientific">Phyllostomus discolor</name>
    <name type="common">pale spear-nosed bat</name>
    <dbReference type="NCBI Taxonomy" id="89673"/>
    <lineage>
        <taxon>Eukaryota</taxon>
        <taxon>Metazoa</taxon>
        <taxon>Chordata</taxon>
        <taxon>Craniata</taxon>
        <taxon>Vertebrata</taxon>
        <taxon>Euteleostomi</taxon>
        <taxon>Mammalia</taxon>
        <taxon>Eutheria</taxon>
        <taxon>Laurasiatheria</taxon>
        <taxon>Chiroptera</taxon>
        <taxon>Yangochiroptera</taxon>
        <taxon>Phyllostomidae</taxon>
        <taxon>Phyllostominae</taxon>
        <taxon>Phyllostomus</taxon>
    </lineage>
</organism>
<keyword evidence="1" id="KW-0472">Membrane</keyword>
<keyword evidence="1" id="KW-0812">Transmembrane</keyword>
<evidence type="ECO:0000256" key="1">
    <source>
        <dbReference type="SAM" id="Phobius"/>
    </source>
</evidence>
<sequence>MISGTPHKSVFNVSCFLWILSLFIFYFFQKSQYIFLVLLCEFHHMKSHMSAAWSECFRGSCSGRLSFLCTWSHSIGSHSLSQKHYLWKLVEAQEEGILFQREFIFASVRSVGSNWCLNNLRKFLSLCFLDQLSDMNLGTILVNLWLQFLKDEHLLFLFCAFIAESLFPVFMPSSLVYCIILVDHKAQEFPEKWKSIF</sequence>